<dbReference type="PANTHER" id="PTHR33512:SF1">
    <property type="entry name" value="PROTEIN, PUTATIVE (DUF1191)-RELATED"/>
    <property type="match status" value="1"/>
</dbReference>
<reference evidence="4" key="1">
    <citation type="journal article" date="2013" name="Science">
        <title>The Amborella genome and the evolution of flowering plants.</title>
        <authorList>
            <consortium name="Amborella Genome Project"/>
        </authorList>
    </citation>
    <scope>NUCLEOTIDE SEQUENCE [LARGE SCALE GENOMIC DNA]</scope>
</reference>
<dbReference type="InterPro" id="IPR010605">
    <property type="entry name" value="DUF1191"/>
</dbReference>
<organism evidence="3 4">
    <name type="scientific">Amborella trichopoda</name>
    <dbReference type="NCBI Taxonomy" id="13333"/>
    <lineage>
        <taxon>Eukaryota</taxon>
        <taxon>Viridiplantae</taxon>
        <taxon>Streptophyta</taxon>
        <taxon>Embryophyta</taxon>
        <taxon>Tracheophyta</taxon>
        <taxon>Spermatophyta</taxon>
        <taxon>Magnoliopsida</taxon>
        <taxon>Amborellales</taxon>
        <taxon>Amborellaceae</taxon>
        <taxon>Amborella</taxon>
    </lineage>
</organism>
<evidence type="ECO:0000313" key="4">
    <source>
        <dbReference type="Proteomes" id="UP000017836"/>
    </source>
</evidence>
<sequence length="292" mass="32146">MAKPTNALLCWALVFVLFLRHLVAEEEQPSIDELLQRYAFRAFGRHPKTALIHPVPLPANMSGIDASAVRFRSGSLRRYGANLSEFSIRRGGVIRPYVRRIVLVRQNLGDRSPQFFNLTGFTLVSPIVGLLVYDASDLNATNPRALELEATGEPISVTFGGEAEAAMCVFFDSQGVMRFLNRSRGGECLTLREGHVGLVVMAPPSPSRGRGWSSTWKVVVGSSVGGLLGTVLLGFLLVALLKFKKRSMIAEMERRAYEEEALNVSMVGHLRAPTATVTRTMPTIENDYVPQN</sequence>
<dbReference type="Proteomes" id="UP000017836">
    <property type="component" value="Unassembled WGS sequence"/>
</dbReference>
<dbReference type="PANTHER" id="PTHR33512">
    <property type="entry name" value="PROTEIN, PUTATIVE (DUF1191)-RELATED"/>
    <property type="match status" value="1"/>
</dbReference>
<protein>
    <recommendedName>
        <fullName evidence="5">Legume lectin domain-containing protein</fullName>
    </recommendedName>
</protein>
<dbReference type="OMA" id="NTCHASD"/>
<evidence type="ECO:0000256" key="2">
    <source>
        <dbReference type="SAM" id="SignalP"/>
    </source>
</evidence>
<keyword evidence="2" id="KW-0732">Signal</keyword>
<keyword evidence="4" id="KW-1185">Reference proteome</keyword>
<feature type="signal peptide" evidence="2">
    <location>
        <begin position="1"/>
        <end position="24"/>
    </location>
</feature>
<keyword evidence="1" id="KW-0812">Transmembrane</keyword>
<gene>
    <name evidence="3" type="ORF">AMTR_s00001p00266140</name>
</gene>
<dbReference type="HOGENOM" id="CLU_062328_0_0_1"/>
<dbReference type="OrthoDB" id="1101105at2759"/>
<dbReference type="eggNOG" id="ENOG502QPQZ">
    <property type="taxonomic scope" value="Eukaryota"/>
</dbReference>
<accession>W1NLY4</accession>
<evidence type="ECO:0000256" key="1">
    <source>
        <dbReference type="SAM" id="Phobius"/>
    </source>
</evidence>
<keyword evidence="1" id="KW-1133">Transmembrane helix</keyword>
<dbReference type="EMBL" id="KI397142">
    <property type="protein sequence ID" value="ERM96531.1"/>
    <property type="molecule type" value="Genomic_DNA"/>
</dbReference>
<dbReference type="AlphaFoldDB" id="W1NLY4"/>
<proteinExistence type="predicted"/>
<keyword evidence="1" id="KW-0472">Membrane</keyword>
<dbReference type="KEGG" id="atr:18424465"/>
<feature type="chain" id="PRO_5004806677" description="Legume lectin domain-containing protein" evidence="2">
    <location>
        <begin position="25"/>
        <end position="292"/>
    </location>
</feature>
<dbReference type="Gramene" id="ERM96531">
    <property type="protein sequence ID" value="ERM96531"/>
    <property type="gene ID" value="AMTR_s00001p00266140"/>
</dbReference>
<feature type="transmembrane region" description="Helical" evidence="1">
    <location>
        <begin position="218"/>
        <end position="241"/>
    </location>
</feature>
<evidence type="ECO:0000313" key="3">
    <source>
        <dbReference type="EMBL" id="ERM96531.1"/>
    </source>
</evidence>
<name>W1NLY4_AMBTC</name>
<evidence type="ECO:0008006" key="5">
    <source>
        <dbReference type="Google" id="ProtNLM"/>
    </source>
</evidence>
<dbReference type="Pfam" id="PF06697">
    <property type="entry name" value="DUF1191"/>
    <property type="match status" value="1"/>
</dbReference>